<dbReference type="Proteomes" id="UP000799302">
    <property type="component" value="Unassembled WGS sequence"/>
</dbReference>
<protein>
    <submittedName>
        <fullName evidence="1">Uncharacterized protein</fullName>
    </submittedName>
</protein>
<name>A0A6A6TZ51_9PEZI</name>
<dbReference type="AlphaFoldDB" id="A0A6A6TZ51"/>
<reference evidence="1" key="1">
    <citation type="journal article" date="2020" name="Stud. Mycol.">
        <title>101 Dothideomycetes genomes: a test case for predicting lifestyles and emergence of pathogens.</title>
        <authorList>
            <person name="Haridas S."/>
            <person name="Albert R."/>
            <person name="Binder M."/>
            <person name="Bloem J."/>
            <person name="Labutti K."/>
            <person name="Salamov A."/>
            <person name="Andreopoulos B."/>
            <person name="Baker S."/>
            <person name="Barry K."/>
            <person name="Bills G."/>
            <person name="Bluhm B."/>
            <person name="Cannon C."/>
            <person name="Castanera R."/>
            <person name="Culley D."/>
            <person name="Daum C."/>
            <person name="Ezra D."/>
            <person name="Gonzalez J."/>
            <person name="Henrissat B."/>
            <person name="Kuo A."/>
            <person name="Liang C."/>
            <person name="Lipzen A."/>
            <person name="Lutzoni F."/>
            <person name="Magnuson J."/>
            <person name="Mondo S."/>
            <person name="Nolan M."/>
            <person name="Ohm R."/>
            <person name="Pangilinan J."/>
            <person name="Park H.-J."/>
            <person name="Ramirez L."/>
            <person name="Alfaro M."/>
            <person name="Sun H."/>
            <person name="Tritt A."/>
            <person name="Yoshinaga Y."/>
            <person name="Zwiers L.-H."/>
            <person name="Turgeon B."/>
            <person name="Goodwin S."/>
            <person name="Spatafora J."/>
            <person name="Crous P."/>
            <person name="Grigoriev I."/>
        </authorList>
    </citation>
    <scope>NUCLEOTIDE SEQUENCE</scope>
    <source>
        <strain evidence="1">CBS 115976</strain>
    </source>
</reference>
<gene>
    <name evidence="1" type="ORF">BT63DRAFT_483718</name>
</gene>
<sequence length="186" mass="21410">MNKREGPTNPIWPDHHLYINFTVYETPALLTSFFRSCYAICIYLLGIRVGIRQPTIITQVCCPSMMLPQPSSMLSHALDQSLVALDQLNKKRRRDHDNEASLEDDGEENAFGKKEAYKNIIAFATDMKRLPELSQKIHEQILEFDKRIESLEKLLEAEKGFYESFYEDSRVPDETKDCQSGSNNTS</sequence>
<accession>A0A6A6TZ51</accession>
<organism evidence="1 2">
    <name type="scientific">Microthyrium microscopicum</name>
    <dbReference type="NCBI Taxonomy" id="703497"/>
    <lineage>
        <taxon>Eukaryota</taxon>
        <taxon>Fungi</taxon>
        <taxon>Dikarya</taxon>
        <taxon>Ascomycota</taxon>
        <taxon>Pezizomycotina</taxon>
        <taxon>Dothideomycetes</taxon>
        <taxon>Dothideomycetes incertae sedis</taxon>
        <taxon>Microthyriales</taxon>
        <taxon>Microthyriaceae</taxon>
        <taxon>Microthyrium</taxon>
    </lineage>
</organism>
<proteinExistence type="predicted"/>
<dbReference type="EMBL" id="MU004243">
    <property type="protein sequence ID" value="KAF2664283.1"/>
    <property type="molecule type" value="Genomic_DNA"/>
</dbReference>
<keyword evidence="2" id="KW-1185">Reference proteome</keyword>
<evidence type="ECO:0000313" key="2">
    <source>
        <dbReference type="Proteomes" id="UP000799302"/>
    </source>
</evidence>
<evidence type="ECO:0000313" key="1">
    <source>
        <dbReference type="EMBL" id="KAF2664283.1"/>
    </source>
</evidence>